<dbReference type="EMBL" id="JTHE03000037">
    <property type="protein sequence ID" value="MCM1982329.1"/>
    <property type="molecule type" value="Genomic_DNA"/>
</dbReference>
<dbReference type="AlphaFoldDB" id="A0ABD4T0Z9"/>
<feature type="transmembrane region" description="Helical" evidence="1">
    <location>
        <begin position="20"/>
        <end position="48"/>
    </location>
</feature>
<name>A0ABD4T0Z9_9CYAN</name>
<keyword evidence="1" id="KW-1133">Transmembrane helix</keyword>
<reference evidence="2 3" key="1">
    <citation type="journal article" date="2015" name="Genome Announc.">
        <title>Draft Genome Sequence of Filamentous Marine Cyanobacterium Lyngbya confervoides Strain BDU141951.</title>
        <authorList>
            <person name="Chandrababunaidu M.M."/>
            <person name="Sen D."/>
            <person name="Tripathy S."/>
        </authorList>
    </citation>
    <scope>NUCLEOTIDE SEQUENCE [LARGE SCALE GENOMIC DNA]</scope>
    <source>
        <strain evidence="2 3">BDU141951</strain>
    </source>
</reference>
<comment type="caution">
    <text evidence="2">The sequence shown here is derived from an EMBL/GenBank/DDBJ whole genome shotgun (WGS) entry which is preliminary data.</text>
</comment>
<gene>
    <name evidence="2" type="ORF">QQ91_0005740</name>
</gene>
<dbReference type="RefSeq" id="WP_201277342.1">
    <property type="nucleotide sequence ID" value="NZ_JTHE03000037.1"/>
</dbReference>
<evidence type="ECO:0000313" key="3">
    <source>
        <dbReference type="Proteomes" id="UP000031561"/>
    </source>
</evidence>
<keyword evidence="1" id="KW-0812">Transmembrane</keyword>
<evidence type="ECO:0000313" key="2">
    <source>
        <dbReference type="EMBL" id="MCM1982329.1"/>
    </source>
</evidence>
<sequence>MFDSRSVQQKDPQLVKHTPLTTLIAGVLSVAGMPLMLQGAATAVPLFFQPFEFTLGDRFFTPFAYYSADSDFRVPGYYHQPILLIKSQDYYFATKSFEYEGETFAVFEYGTDYEF</sequence>
<protein>
    <recommendedName>
        <fullName evidence="4">Arabinofuranosidase</fullName>
    </recommendedName>
</protein>
<proteinExistence type="predicted"/>
<keyword evidence="3" id="KW-1185">Reference proteome</keyword>
<keyword evidence="1" id="KW-0472">Membrane</keyword>
<accession>A0ABD4T0Z9</accession>
<organism evidence="2 3">
    <name type="scientific">Lyngbya confervoides BDU141951</name>
    <dbReference type="NCBI Taxonomy" id="1574623"/>
    <lineage>
        <taxon>Bacteria</taxon>
        <taxon>Bacillati</taxon>
        <taxon>Cyanobacteriota</taxon>
        <taxon>Cyanophyceae</taxon>
        <taxon>Oscillatoriophycideae</taxon>
        <taxon>Oscillatoriales</taxon>
        <taxon>Microcoleaceae</taxon>
        <taxon>Lyngbya</taxon>
    </lineage>
</organism>
<dbReference type="Proteomes" id="UP000031561">
    <property type="component" value="Unassembled WGS sequence"/>
</dbReference>
<evidence type="ECO:0000256" key="1">
    <source>
        <dbReference type="SAM" id="Phobius"/>
    </source>
</evidence>
<evidence type="ECO:0008006" key="4">
    <source>
        <dbReference type="Google" id="ProtNLM"/>
    </source>
</evidence>